<evidence type="ECO:0000313" key="1">
    <source>
        <dbReference type="EMBL" id="THD18189.1"/>
    </source>
</evidence>
<comment type="caution">
    <text evidence="1">The sequence shown here is derived from an EMBL/GenBank/DDBJ whole genome shotgun (WGS) entry which is preliminary data.</text>
</comment>
<proteinExistence type="predicted"/>
<accession>A0A4E0QU04</accession>
<sequence>MGIKLTPQWFLQSLRIPFLKMGRVNDSCHNNGICSCFQMSRIGVVSDFIHVLPPILRRTGESSSRPAAFLDFNNRIRYSTSPSDERSIDTPHGIAVFDTGVTVLVRDVLNCSLKYSVQRSSLSCFP</sequence>
<evidence type="ECO:0000313" key="2">
    <source>
        <dbReference type="Proteomes" id="UP000230066"/>
    </source>
</evidence>
<name>A0A4E0QU04_FASHE</name>
<gene>
    <name evidence="1" type="ORF">D915_010761</name>
</gene>
<keyword evidence="2" id="KW-1185">Reference proteome</keyword>
<dbReference type="EMBL" id="JXXN02015726">
    <property type="protein sequence ID" value="THD18189.1"/>
    <property type="molecule type" value="Genomic_DNA"/>
</dbReference>
<organism evidence="1 2">
    <name type="scientific">Fasciola hepatica</name>
    <name type="common">Liver fluke</name>
    <dbReference type="NCBI Taxonomy" id="6192"/>
    <lineage>
        <taxon>Eukaryota</taxon>
        <taxon>Metazoa</taxon>
        <taxon>Spiralia</taxon>
        <taxon>Lophotrochozoa</taxon>
        <taxon>Platyhelminthes</taxon>
        <taxon>Trematoda</taxon>
        <taxon>Digenea</taxon>
        <taxon>Plagiorchiida</taxon>
        <taxon>Echinostomata</taxon>
        <taxon>Echinostomatoidea</taxon>
        <taxon>Fasciolidae</taxon>
        <taxon>Fasciola</taxon>
    </lineage>
</organism>
<dbReference type="AlphaFoldDB" id="A0A4E0QU04"/>
<protein>
    <submittedName>
        <fullName evidence="1">Uncharacterized protein</fullName>
    </submittedName>
</protein>
<dbReference type="Proteomes" id="UP000230066">
    <property type="component" value="Unassembled WGS sequence"/>
</dbReference>
<reference evidence="1" key="1">
    <citation type="submission" date="2019-03" db="EMBL/GenBank/DDBJ databases">
        <title>Improved annotation for the trematode Fasciola hepatica.</title>
        <authorList>
            <person name="Choi Y.-J."/>
            <person name="Martin J."/>
            <person name="Mitreva M."/>
        </authorList>
    </citation>
    <scope>NUCLEOTIDE SEQUENCE [LARGE SCALE GENOMIC DNA]</scope>
</reference>